<protein>
    <submittedName>
        <fullName evidence="4">GGDEF domain-containing protein</fullName>
    </submittedName>
</protein>
<dbReference type="InterPro" id="IPR043128">
    <property type="entry name" value="Rev_trsase/Diguanyl_cyclase"/>
</dbReference>
<dbReference type="InterPro" id="IPR000160">
    <property type="entry name" value="GGDEF_dom"/>
</dbReference>
<feature type="domain" description="GGDEF" evidence="3">
    <location>
        <begin position="247"/>
        <end position="373"/>
    </location>
</feature>
<dbReference type="AlphaFoldDB" id="A0A4R1HWV7"/>
<keyword evidence="1" id="KW-0175">Coiled coil</keyword>
<evidence type="ECO:0000313" key="4">
    <source>
        <dbReference type="EMBL" id="TCK25973.1"/>
    </source>
</evidence>
<dbReference type="Pfam" id="PF10069">
    <property type="entry name" value="DICT"/>
    <property type="match status" value="1"/>
</dbReference>
<gene>
    <name evidence="4" type="ORF">EV378_1800</name>
</gene>
<proteinExistence type="predicted"/>
<sequence length="373" mass="40234">MLSASDVAHSGTPDQPPSRTVTSSSLTAVSRAIEEWALATPDDPPLMVVALFQRPPYFVRAAHVYARLARMSGVTVAAFAGDAPSSFPEGLVHVRLADDEPLVREWSVTVLGRRSGATVVAHDLERVDGSARSLERGRTFTARWSFRRTAAVAELRRLRAALGTRLPGDTAIDRALDADEPDSGADRRQEAAMAVVLDRLASQRRRADRALSELDDAVAGAERDPQSGLPTRAFLDRWTAGSASGTLPVGLALFRVHELSLVRARHGVLAEREVLEAVARVLRGYVVGADRVVRVGREEFLLVLPSRSTEQLARWTERARAEIGALSGAHPFVPTPASAVITRTRLRPLPLGPLWAALDRAVETGVPVTELGG</sequence>
<dbReference type="OrthoDB" id="3571050at2"/>
<dbReference type="PROSITE" id="PS50887">
    <property type="entry name" value="GGDEF"/>
    <property type="match status" value="1"/>
</dbReference>
<evidence type="ECO:0000256" key="2">
    <source>
        <dbReference type="SAM" id="MobiDB-lite"/>
    </source>
</evidence>
<dbReference type="EMBL" id="SMFZ01000001">
    <property type="protein sequence ID" value="TCK25973.1"/>
    <property type="molecule type" value="Genomic_DNA"/>
</dbReference>
<dbReference type="Proteomes" id="UP000295560">
    <property type="component" value="Unassembled WGS sequence"/>
</dbReference>
<dbReference type="SUPFAM" id="SSF55073">
    <property type="entry name" value="Nucleotide cyclase"/>
    <property type="match status" value="1"/>
</dbReference>
<feature type="coiled-coil region" evidence="1">
    <location>
        <begin position="197"/>
        <end position="224"/>
    </location>
</feature>
<evidence type="ECO:0000313" key="5">
    <source>
        <dbReference type="Proteomes" id="UP000295560"/>
    </source>
</evidence>
<evidence type="ECO:0000256" key="1">
    <source>
        <dbReference type="SAM" id="Coils"/>
    </source>
</evidence>
<reference evidence="4 5" key="1">
    <citation type="submission" date="2019-03" db="EMBL/GenBank/DDBJ databases">
        <title>Sequencing the genomes of 1000 actinobacteria strains.</title>
        <authorList>
            <person name="Klenk H.-P."/>
        </authorList>
    </citation>
    <scope>NUCLEOTIDE SEQUENCE [LARGE SCALE GENOMIC DNA]</scope>
    <source>
        <strain evidence="4 5">DSM 44969</strain>
    </source>
</reference>
<name>A0A4R1HWV7_PSEEN</name>
<dbReference type="InterPro" id="IPR029787">
    <property type="entry name" value="Nucleotide_cyclase"/>
</dbReference>
<dbReference type="RefSeq" id="WP_132422567.1">
    <property type="nucleotide sequence ID" value="NZ_SMFZ01000001.1"/>
</dbReference>
<keyword evidence="5" id="KW-1185">Reference proteome</keyword>
<organism evidence="4 5">
    <name type="scientific">Pseudonocardia endophytica</name>
    <dbReference type="NCBI Taxonomy" id="401976"/>
    <lineage>
        <taxon>Bacteria</taxon>
        <taxon>Bacillati</taxon>
        <taxon>Actinomycetota</taxon>
        <taxon>Actinomycetes</taxon>
        <taxon>Pseudonocardiales</taxon>
        <taxon>Pseudonocardiaceae</taxon>
        <taxon>Pseudonocardia</taxon>
    </lineage>
</organism>
<feature type="region of interest" description="Disordered" evidence="2">
    <location>
        <begin position="1"/>
        <end position="24"/>
    </location>
</feature>
<dbReference type="Pfam" id="PF00990">
    <property type="entry name" value="GGDEF"/>
    <property type="match status" value="1"/>
</dbReference>
<dbReference type="SMART" id="SM00267">
    <property type="entry name" value="GGDEF"/>
    <property type="match status" value="1"/>
</dbReference>
<evidence type="ECO:0000259" key="3">
    <source>
        <dbReference type="PROSITE" id="PS50887"/>
    </source>
</evidence>
<accession>A0A4R1HWV7</accession>
<dbReference type="Gene3D" id="3.30.70.270">
    <property type="match status" value="1"/>
</dbReference>
<comment type="caution">
    <text evidence="4">The sequence shown here is derived from an EMBL/GenBank/DDBJ whole genome shotgun (WGS) entry which is preliminary data.</text>
</comment>
<dbReference type="InterPro" id="IPR019278">
    <property type="entry name" value="DICT_dom"/>
</dbReference>